<dbReference type="Pfam" id="PF03788">
    <property type="entry name" value="LrgA"/>
    <property type="match status" value="1"/>
</dbReference>
<feature type="transmembrane region" description="Helical" evidence="6">
    <location>
        <begin position="58"/>
        <end position="79"/>
    </location>
</feature>
<evidence type="ECO:0000256" key="3">
    <source>
        <dbReference type="ARBA" id="ARBA00022692"/>
    </source>
</evidence>
<feature type="transmembrane region" description="Helical" evidence="6">
    <location>
        <begin position="7"/>
        <end position="24"/>
    </location>
</feature>
<evidence type="ECO:0000256" key="1">
    <source>
        <dbReference type="ARBA" id="ARBA00004651"/>
    </source>
</evidence>
<evidence type="ECO:0000313" key="8">
    <source>
        <dbReference type="Proteomes" id="UP001623592"/>
    </source>
</evidence>
<dbReference type="PANTHER" id="PTHR33931">
    <property type="entry name" value="HOLIN-LIKE PROTEIN CIDA-RELATED"/>
    <property type="match status" value="1"/>
</dbReference>
<evidence type="ECO:0000256" key="6">
    <source>
        <dbReference type="SAM" id="Phobius"/>
    </source>
</evidence>
<dbReference type="EMBL" id="JBJIAA010000013">
    <property type="protein sequence ID" value="MFL0251917.1"/>
    <property type="molecule type" value="Genomic_DNA"/>
</dbReference>
<keyword evidence="8" id="KW-1185">Reference proteome</keyword>
<keyword evidence="2" id="KW-1003">Cell membrane</keyword>
<feature type="transmembrane region" description="Helical" evidence="6">
    <location>
        <begin position="85"/>
        <end position="107"/>
    </location>
</feature>
<sequence>MKYLKQLMIILGAYFLGVILELVFKLPIPGTVIGLILLFLALYFKIIKIEMIEDICEILISFMSFLFVPAGVGLMTSFNMLKGKVIAFSVIIFISTIVVWVVTAYVVKFLRKVC</sequence>
<dbReference type="PANTHER" id="PTHR33931:SF2">
    <property type="entry name" value="HOLIN-LIKE PROTEIN CIDA"/>
    <property type="match status" value="1"/>
</dbReference>
<gene>
    <name evidence="7" type="ORF">ACJDT4_15975</name>
</gene>
<feature type="transmembrane region" description="Helical" evidence="6">
    <location>
        <begin position="30"/>
        <end position="46"/>
    </location>
</feature>
<keyword evidence="4 6" id="KW-1133">Transmembrane helix</keyword>
<name>A0ABW8TJC3_9CLOT</name>
<dbReference type="Proteomes" id="UP001623592">
    <property type="component" value="Unassembled WGS sequence"/>
</dbReference>
<dbReference type="RefSeq" id="WP_406788567.1">
    <property type="nucleotide sequence ID" value="NZ_JBJIAA010000013.1"/>
</dbReference>
<proteinExistence type="predicted"/>
<dbReference type="InterPro" id="IPR005538">
    <property type="entry name" value="LrgA/CidA"/>
</dbReference>
<organism evidence="7 8">
    <name type="scientific">Clostridium neuense</name>
    <dbReference type="NCBI Taxonomy" id="1728934"/>
    <lineage>
        <taxon>Bacteria</taxon>
        <taxon>Bacillati</taxon>
        <taxon>Bacillota</taxon>
        <taxon>Clostridia</taxon>
        <taxon>Eubacteriales</taxon>
        <taxon>Clostridiaceae</taxon>
        <taxon>Clostridium</taxon>
    </lineage>
</organism>
<keyword evidence="3 6" id="KW-0812">Transmembrane</keyword>
<protein>
    <submittedName>
        <fullName evidence="7">CidA/LrgA family protein</fullName>
    </submittedName>
</protein>
<keyword evidence="5 6" id="KW-0472">Membrane</keyword>
<evidence type="ECO:0000256" key="2">
    <source>
        <dbReference type="ARBA" id="ARBA00022475"/>
    </source>
</evidence>
<evidence type="ECO:0000256" key="4">
    <source>
        <dbReference type="ARBA" id="ARBA00022989"/>
    </source>
</evidence>
<comment type="subcellular location">
    <subcellularLocation>
        <location evidence="1">Cell membrane</location>
        <topology evidence="1">Multi-pass membrane protein</topology>
    </subcellularLocation>
</comment>
<comment type="caution">
    <text evidence="7">The sequence shown here is derived from an EMBL/GenBank/DDBJ whole genome shotgun (WGS) entry which is preliminary data.</text>
</comment>
<evidence type="ECO:0000256" key="5">
    <source>
        <dbReference type="ARBA" id="ARBA00023136"/>
    </source>
</evidence>
<evidence type="ECO:0000313" key="7">
    <source>
        <dbReference type="EMBL" id="MFL0251917.1"/>
    </source>
</evidence>
<accession>A0ABW8TJC3</accession>
<reference evidence="7 8" key="1">
    <citation type="submission" date="2024-11" db="EMBL/GenBank/DDBJ databases">
        <authorList>
            <person name="Heng Y.C."/>
            <person name="Lim A.C.H."/>
            <person name="Lee J.K.Y."/>
            <person name="Kittelmann S."/>
        </authorList>
    </citation>
    <scope>NUCLEOTIDE SEQUENCE [LARGE SCALE GENOMIC DNA]</scope>
    <source>
        <strain evidence="7 8">WILCCON 0114</strain>
    </source>
</reference>